<dbReference type="OrthoDB" id="9809127at2"/>
<name>A0A1A8T507_9GAMM</name>
<proteinExistence type="inferred from homology"/>
<dbReference type="PROSITE" id="PS51711">
    <property type="entry name" value="G_FEOB"/>
    <property type="match status" value="1"/>
</dbReference>
<feature type="binding site" evidence="13">
    <location>
        <begin position="34"/>
        <end position="38"/>
    </location>
    <ligand>
        <name>GTP</name>
        <dbReference type="ChEBI" id="CHEBI:37565"/>
        <label>1</label>
    </ligand>
</feature>
<dbReference type="GO" id="GO:0005525">
    <property type="term" value="F:GTP binding"/>
    <property type="evidence" value="ECO:0007669"/>
    <property type="project" value="UniProtKB-KW"/>
</dbReference>
<dbReference type="NCBIfam" id="TIGR00437">
    <property type="entry name" value="feoB"/>
    <property type="match status" value="1"/>
</dbReference>
<evidence type="ECO:0000256" key="15">
    <source>
        <dbReference type="RuleBase" id="RU362098"/>
    </source>
</evidence>
<dbReference type="InterPro" id="IPR011640">
    <property type="entry name" value="Fe2_transport_prot_B_C"/>
</dbReference>
<evidence type="ECO:0000256" key="8">
    <source>
        <dbReference type="ARBA" id="ARBA00023004"/>
    </source>
</evidence>
<dbReference type="CDD" id="cd01879">
    <property type="entry name" value="FeoB"/>
    <property type="match status" value="1"/>
</dbReference>
<feature type="transmembrane region" description="Helical" evidence="15">
    <location>
        <begin position="647"/>
        <end position="665"/>
    </location>
</feature>
<feature type="transmembrane region" description="Helical" evidence="15">
    <location>
        <begin position="344"/>
        <end position="370"/>
    </location>
</feature>
<comment type="similarity">
    <text evidence="15">Belongs to the TRAFAC class TrmE-Era-EngA-EngB-Septin-like GTPase superfamily. FeoB GTPase (TC 9.A.8) family.</text>
</comment>
<dbReference type="Proteomes" id="UP000092544">
    <property type="component" value="Unassembled WGS sequence"/>
</dbReference>
<protein>
    <recommendedName>
        <fullName evidence="12 15">Ferrous iron transport protein B</fullName>
    </recommendedName>
</protein>
<feature type="transmembrane region" description="Helical" evidence="15">
    <location>
        <begin position="236"/>
        <end position="260"/>
    </location>
</feature>
<dbReference type="STRING" id="1792290.MSP8886_00659"/>
<feature type="transmembrane region" description="Helical" evidence="15">
    <location>
        <begin position="376"/>
        <end position="396"/>
    </location>
</feature>
<evidence type="ECO:0000256" key="4">
    <source>
        <dbReference type="ARBA" id="ARBA00022496"/>
    </source>
</evidence>
<keyword evidence="5 15" id="KW-0812">Transmembrane</keyword>
<feature type="binding site" evidence="14">
    <location>
        <position position="24"/>
    </location>
    <ligand>
        <name>Mg(2+)</name>
        <dbReference type="ChEBI" id="CHEBI:18420"/>
        <label>2</label>
    </ligand>
</feature>
<keyword evidence="4 15" id="KW-0410">Iron transport</keyword>
<sequence length="681" mass="73588">MSRHITLVGNPNTGKTTLFNKLAGTRQKVGNWAGVTVDCKTGFFSSDQQRVDMTDLPGIYSFATESGGIDEAVARRFLNAGDYDVIINVVDATNLKRNLKLTKELIALGRPMIVVLTMTDLARKMRIMPDIASLEANMGVPIIDGYELSVNDLQYHVCHLVNELKGKPINAEPKPIKDWLSGVMKQQARAQNTTELVDRIVLHPWLGIPIFLLAMYAMFAFAIGVGNLFVDPIDSLAGYWFVAFPSHWMAQVGIPHWLIIVIADGIGGGVQLVSTFVPVIGCLYICLSILEDSGYMARAAFIIDRVMLSIGLPGQAFIPLLLGFGCNVTSIMSTRSLSNPKQRMLTMAMAPFMSCSARLAVYVMFVSVFFREHGGSLVFGLYLLGIAMAVGTAWIFRKQLFKDVQASSFMEMPHYHRPRWGNVGLSSWHKVRGFVIRAGKTIVVVSAILTILNSVPSWRSVADGGKPSALAEVGQVITPVFSPIGMGDGNWPAAVGVFTGVLAKEAVVGTMDALYTNAAGGSVGGDYVSPLVNLKEAGSILWANLSGVVSTLIDPLGLSAVSEAQTETTLSPGHQRMVSLFDGWQGAFAYLVFVLLYTPCAAAIGALVKEGGLLWTGVVVGWSTSVAYVGAVYSFQVLTFADHPMESLLYIALASVWIVLFVLGLKSWIKPKMDKSIIAIG</sequence>
<feature type="transmembrane region" description="Helical" evidence="15">
    <location>
        <begin position="310"/>
        <end position="332"/>
    </location>
</feature>
<dbReference type="InterPro" id="IPR027417">
    <property type="entry name" value="P-loop_NTPase"/>
</dbReference>
<dbReference type="Gene3D" id="3.40.50.300">
    <property type="entry name" value="P-loop containing nucleotide triphosphate hydrolases"/>
    <property type="match status" value="1"/>
</dbReference>
<evidence type="ECO:0000256" key="5">
    <source>
        <dbReference type="ARBA" id="ARBA00022692"/>
    </source>
</evidence>
<evidence type="ECO:0000256" key="9">
    <source>
        <dbReference type="ARBA" id="ARBA00023065"/>
    </source>
</evidence>
<dbReference type="InterPro" id="IPR006073">
    <property type="entry name" value="GTP-bd"/>
</dbReference>
<keyword evidence="6 13" id="KW-0547">Nucleotide-binding</keyword>
<dbReference type="PANTHER" id="PTHR43185">
    <property type="entry name" value="FERROUS IRON TRANSPORT PROTEIN B"/>
    <property type="match status" value="1"/>
</dbReference>
<keyword evidence="11 15" id="KW-0472">Membrane</keyword>
<feature type="binding site" evidence="13">
    <location>
        <begin position="55"/>
        <end position="58"/>
    </location>
    <ligand>
        <name>GTP</name>
        <dbReference type="ChEBI" id="CHEBI:37565"/>
        <label>1</label>
    </ligand>
</feature>
<dbReference type="SUPFAM" id="SSF52540">
    <property type="entry name" value="P-loop containing nucleoside triphosphate hydrolases"/>
    <property type="match status" value="1"/>
</dbReference>
<evidence type="ECO:0000256" key="3">
    <source>
        <dbReference type="ARBA" id="ARBA00022475"/>
    </source>
</evidence>
<keyword evidence="8 15" id="KW-0408">Iron</keyword>
<dbReference type="InterPro" id="IPR030389">
    <property type="entry name" value="G_FEOB_dom"/>
</dbReference>
<evidence type="ECO:0000256" key="2">
    <source>
        <dbReference type="ARBA" id="ARBA00022448"/>
    </source>
</evidence>
<evidence type="ECO:0000313" key="17">
    <source>
        <dbReference type="EMBL" id="SBS26638.1"/>
    </source>
</evidence>
<keyword evidence="3" id="KW-1003">Cell membrane</keyword>
<comment type="subcellular location">
    <subcellularLocation>
        <location evidence="15">Cell inner membrane</location>
        <topology evidence="15">Multi-pass membrane protein</topology>
    </subcellularLocation>
    <subcellularLocation>
        <location evidence="1">Cell membrane</location>
        <topology evidence="1">Multi-pass membrane protein</topology>
    </subcellularLocation>
</comment>
<dbReference type="GO" id="GO:0015093">
    <property type="term" value="F:ferrous iron transmembrane transporter activity"/>
    <property type="evidence" value="ECO:0007669"/>
    <property type="project" value="UniProtKB-UniRule"/>
</dbReference>
<reference evidence="17 18" key="1">
    <citation type="submission" date="2016-06" db="EMBL/GenBank/DDBJ databases">
        <authorList>
            <person name="Kjaerup R.B."/>
            <person name="Dalgaard T.S."/>
            <person name="Juul-Madsen H.R."/>
        </authorList>
    </citation>
    <scope>NUCLEOTIDE SEQUENCE [LARGE SCALE GENOMIC DNA]</scope>
    <source>
        <strain evidence="17 18">CECT 8886</strain>
    </source>
</reference>
<evidence type="ECO:0000256" key="11">
    <source>
        <dbReference type="ARBA" id="ARBA00023136"/>
    </source>
</evidence>
<feature type="transmembrane region" description="Helical" evidence="15">
    <location>
        <begin position="205"/>
        <end position="230"/>
    </location>
</feature>
<keyword evidence="14" id="KW-0479">Metal-binding</keyword>
<dbReference type="GO" id="GO:0005886">
    <property type="term" value="C:plasma membrane"/>
    <property type="evidence" value="ECO:0007669"/>
    <property type="project" value="UniProtKB-SubCell"/>
</dbReference>
<dbReference type="Pfam" id="PF07670">
    <property type="entry name" value="Gate"/>
    <property type="match status" value="2"/>
</dbReference>
<evidence type="ECO:0000256" key="6">
    <source>
        <dbReference type="ARBA" id="ARBA00022741"/>
    </source>
</evidence>
<comment type="function">
    <text evidence="15">Probable transporter of a GTP-driven Fe(2+) uptake system.</text>
</comment>
<dbReference type="Pfam" id="PF02421">
    <property type="entry name" value="FeoB_N"/>
    <property type="match status" value="1"/>
</dbReference>
<feature type="transmembrane region" description="Helical" evidence="15">
    <location>
        <begin position="587"/>
        <end position="608"/>
    </location>
</feature>
<dbReference type="InterPro" id="IPR003373">
    <property type="entry name" value="Fe2_transport_prot-B"/>
</dbReference>
<dbReference type="EMBL" id="FLOB01000001">
    <property type="protein sequence ID" value="SBS26638.1"/>
    <property type="molecule type" value="Genomic_DNA"/>
</dbReference>
<dbReference type="RefSeq" id="WP_067012605.1">
    <property type="nucleotide sequence ID" value="NZ_FLOB01000001.1"/>
</dbReference>
<keyword evidence="9" id="KW-0406">Ion transport</keyword>
<evidence type="ECO:0000256" key="7">
    <source>
        <dbReference type="ARBA" id="ARBA00022989"/>
    </source>
</evidence>
<dbReference type="PANTHER" id="PTHR43185:SF1">
    <property type="entry name" value="FE(2+) TRANSPORTER FEOB"/>
    <property type="match status" value="1"/>
</dbReference>
<evidence type="ECO:0000259" key="16">
    <source>
        <dbReference type="PROSITE" id="PS51711"/>
    </source>
</evidence>
<keyword evidence="7 15" id="KW-1133">Transmembrane helix</keyword>
<dbReference type="GO" id="GO:0046872">
    <property type="term" value="F:metal ion binding"/>
    <property type="evidence" value="ECO:0007669"/>
    <property type="project" value="UniProtKB-KW"/>
</dbReference>
<accession>A0A1A8T507</accession>
<dbReference type="AlphaFoldDB" id="A0A1A8T507"/>
<keyword evidence="10 13" id="KW-0342">GTP-binding</keyword>
<dbReference type="PRINTS" id="PR00326">
    <property type="entry name" value="GTP1OBG"/>
</dbReference>
<gene>
    <name evidence="17" type="primary">feoB</name>
    <name evidence="17" type="ORF">MSP8886_00659</name>
</gene>
<evidence type="ECO:0000256" key="12">
    <source>
        <dbReference type="NCBIfam" id="TIGR00437"/>
    </source>
</evidence>
<feature type="domain" description="FeoB-type G" evidence="16">
    <location>
        <begin position="2"/>
        <end position="174"/>
    </location>
</feature>
<keyword evidence="18" id="KW-1185">Reference proteome</keyword>
<feature type="transmembrane region" description="Helical" evidence="15">
    <location>
        <begin position="613"/>
        <end position="635"/>
    </location>
</feature>
<evidence type="ECO:0000256" key="13">
    <source>
        <dbReference type="PIRSR" id="PIRSR603373-1"/>
    </source>
</evidence>
<feature type="binding site" evidence="14">
    <location>
        <position position="20"/>
    </location>
    <ligand>
        <name>Mg(2+)</name>
        <dbReference type="ChEBI" id="CHEBI:18420"/>
        <label>2</label>
    </ligand>
</feature>
<dbReference type="InterPro" id="IPR050860">
    <property type="entry name" value="FeoB_GTPase"/>
</dbReference>
<feature type="binding site" evidence="13">
    <location>
        <begin position="9"/>
        <end position="16"/>
    </location>
    <ligand>
        <name>GTP</name>
        <dbReference type="ChEBI" id="CHEBI:37565"/>
        <label>1</label>
    </ligand>
</feature>
<dbReference type="InterPro" id="IPR011642">
    <property type="entry name" value="Gate_dom"/>
</dbReference>
<evidence type="ECO:0000256" key="10">
    <source>
        <dbReference type="ARBA" id="ARBA00023134"/>
    </source>
</evidence>
<feature type="transmembrane region" description="Helical" evidence="15">
    <location>
        <begin position="272"/>
        <end position="290"/>
    </location>
</feature>
<dbReference type="Pfam" id="PF07664">
    <property type="entry name" value="FeoB_C"/>
    <property type="match status" value="1"/>
</dbReference>
<evidence type="ECO:0000313" key="18">
    <source>
        <dbReference type="Proteomes" id="UP000092544"/>
    </source>
</evidence>
<keyword evidence="14" id="KW-0460">Magnesium</keyword>
<evidence type="ECO:0000256" key="1">
    <source>
        <dbReference type="ARBA" id="ARBA00004651"/>
    </source>
</evidence>
<evidence type="ECO:0000256" key="14">
    <source>
        <dbReference type="PIRSR" id="PIRSR603373-2"/>
    </source>
</evidence>
<organism evidence="17 18">
    <name type="scientific">Marinomonas spartinae</name>
    <dbReference type="NCBI Taxonomy" id="1792290"/>
    <lineage>
        <taxon>Bacteria</taxon>
        <taxon>Pseudomonadati</taxon>
        <taxon>Pseudomonadota</taxon>
        <taxon>Gammaproteobacteria</taxon>
        <taxon>Oceanospirillales</taxon>
        <taxon>Oceanospirillaceae</taxon>
        <taxon>Marinomonas</taxon>
    </lineage>
</organism>
<keyword evidence="2 15" id="KW-0813">Transport</keyword>